<dbReference type="Proteomes" id="UP000049222">
    <property type="component" value="Unassembled WGS sequence"/>
</dbReference>
<protein>
    <submittedName>
        <fullName evidence="2">3-oxoadipate enol-lactonase</fullName>
    </submittedName>
</protein>
<name>A0A0M6YGK8_9RHOB</name>
<dbReference type="Pfam" id="PF12697">
    <property type="entry name" value="Abhydrolase_6"/>
    <property type="match status" value="1"/>
</dbReference>
<gene>
    <name evidence="2" type="ORF">JDO7802_01502</name>
</gene>
<dbReference type="Gene3D" id="3.40.50.1820">
    <property type="entry name" value="alpha/beta hydrolase"/>
    <property type="match status" value="1"/>
</dbReference>
<keyword evidence="3" id="KW-1185">Reference proteome</keyword>
<evidence type="ECO:0000313" key="2">
    <source>
        <dbReference type="EMBL" id="CTQ49488.1"/>
    </source>
</evidence>
<reference evidence="2 3" key="1">
    <citation type="submission" date="2015-07" db="EMBL/GenBank/DDBJ databases">
        <authorList>
            <person name="Noorani M."/>
        </authorList>
    </citation>
    <scope>NUCLEOTIDE SEQUENCE [LARGE SCALE GENOMIC DNA]</scope>
    <source>
        <strain evidence="2 3">CECT 7802</strain>
    </source>
</reference>
<dbReference type="OrthoDB" id="5491135at2"/>
<dbReference type="InterPro" id="IPR000073">
    <property type="entry name" value="AB_hydrolase_1"/>
</dbReference>
<dbReference type="SUPFAM" id="SSF53474">
    <property type="entry name" value="alpha/beta-Hydrolases"/>
    <property type="match status" value="1"/>
</dbReference>
<dbReference type="InterPro" id="IPR029058">
    <property type="entry name" value="AB_hydrolase_fold"/>
</dbReference>
<accession>A0A0M6YGK8</accession>
<evidence type="ECO:0000313" key="3">
    <source>
        <dbReference type="Proteomes" id="UP000049222"/>
    </source>
</evidence>
<dbReference type="EMBL" id="CXSU01000011">
    <property type="protein sequence ID" value="CTQ49488.1"/>
    <property type="molecule type" value="Genomic_DNA"/>
</dbReference>
<organism evidence="2 3">
    <name type="scientific">Jannaschia donghaensis</name>
    <dbReference type="NCBI Taxonomy" id="420998"/>
    <lineage>
        <taxon>Bacteria</taxon>
        <taxon>Pseudomonadati</taxon>
        <taxon>Pseudomonadota</taxon>
        <taxon>Alphaproteobacteria</taxon>
        <taxon>Rhodobacterales</taxon>
        <taxon>Roseobacteraceae</taxon>
        <taxon>Jannaschia</taxon>
    </lineage>
</organism>
<dbReference type="AlphaFoldDB" id="A0A0M6YGK8"/>
<proteinExistence type="predicted"/>
<sequence>MAIEPLTARPWVLLPGTLCTGQVFDGMLDRLGVPSDRRRTLALRQPTVAAYASTLRDVSEDAVICGFSLGAIVAAHHANRLRCARLILFAVTPHPDDPANAGGRRAFAARVGSVGGAAAIAASLASLKGPDPAAARALILDMADMAAGDIVAQTDLAIGRPGATMALAASRVPIWVLTGARDEQTPSEIGRAVADAAACGSFRALDGLGHYALLEDPQACADALLDLERTTP</sequence>
<dbReference type="STRING" id="420998.JDO7802_01502"/>
<dbReference type="RefSeq" id="WP_083481065.1">
    <property type="nucleotide sequence ID" value="NZ_CXSU01000011.1"/>
</dbReference>
<evidence type="ECO:0000259" key="1">
    <source>
        <dbReference type="Pfam" id="PF12697"/>
    </source>
</evidence>
<feature type="domain" description="AB hydrolase-1" evidence="1">
    <location>
        <begin position="28"/>
        <end position="223"/>
    </location>
</feature>